<keyword evidence="4" id="KW-1003">Cell membrane</keyword>
<reference evidence="14" key="1">
    <citation type="journal article" date="2021" name="PeerJ">
        <title>Extensive microbial diversity within the chicken gut microbiome revealed by metagenomics and culture.</title>
        <authorList>
            <person name="Gilroy R."/>
            <person name="Ravi A."/>
            <person name="Getino M."/>
            <person name="Pursley I."/>
            <person name="Horton D.L."/>
            <person name="Alikhan N.F."/>
            <person name="Baker D."/>
            <person name="Gharbi K."/>
            <person name="Hall N."/>
            <person name="Watson M."/>
            <person name="Adriaenssens E.M."/>
            <person name="Foster-Nyarko E."/>
            <person name="Jarju S."/>
            <person name="Secka A."/>
            <person name="Antonio M."/>
            <person name="Oren A."/>
            <person name="Chaudhuri R.R."/>
            <person name="La Ragione R."/>
            <person name="Hildebrand F."/>
            <person name="Pallen M.J."/>
        </authorList>
    </citation>
    <scope>NUCLEOTIDE SEQUENCE</scope>
    <source>
        <strain evidence="14">CHK172-16539</strain>
    </source>
</reference>
<evidence type="ECO:0000256" key="8">
    <source>
        <dbReference type="ARBA" id="ARBA00023143"/>
    </source>
</evidence>
<dbReference type="Proteomes" id="UP000824063">
    <property type="component" value="Unassembled WGS sequence"/>
</dbReference>
<evidence type="ECO:0000256" key="4">
    <source>
        <dbReference type="ARBA" id="ARBA00022475"/>
    </source>
</evidence>
<comment type="similarity">
    <text evidence="3 9">Belongs to the FliF family.</text>
</comment>
<evidence type="ECO:0000256" key="1">
    <source>
        <dbReference type="ARBA" id="ARBA00004117"/>
    </source>
</evidence>
<comment type="caution">
    <text evidence="14">The sequence shown here is derived from an EMBL/GenBank/DDBJ whole genome shotgun (WGS) entry which is preliminary data.</text>
</comment>
<dbReference type="InterPro" id="IPR006182">
    <property type="entry name" value="FliF_N_dom"/>
</dbReference>
<evidence type="ECO:0000256" key="2">
    <source>
        <dbReference type="ARBA" id="ARBA00004651"/>
    </source>
</evidence>
<dbReference type="Pfam" id="PF01514">
    <property type="entry name" value="YscJ_FliF"/>
    <property type="match status" value="1"/>
</dbReference>
<dbReference type="InterPro" id="IPR000067">
    <property type="entry name" value="FlgMring_FliF"/>
</dbReference>
<dbReference type="GO" id="GO:0003774">
    <property type="term" value="F:cytoskeletal motor activity"/>
    <property type="evidence" value="ECO:0007669"/>
    <property type="project" value="InterPro"/>
</dbReference>
<gene>
    <name evidence="14" type="primary">fliF</name>
    <name evidence="14" type="ORF">IAA20_03400</name>
</gene>
<keyword evidence="7 11" id="KW-0472">Membrane</keyword>
<dbReference type="GO" id="GO:0009431">
    <property type="term" value="C:bacterial-type flagellum basal body, MS ring"/>
    <property type="evidence" value="ECO:0007669"/>
    <property type="project" value="InterPro"/>
</dbReference>
<dbReference type="GO" id="GO:0071973">
    <property type="term" value="P:bacterial-type flagellum-dependent cell motility"/>
    <property type="evidence" value="ECO:0007669"/>
    <property type="project" value="InterPro"/>
</dbReference>
<feature type="region of interest" description="Disordered" evidence="10">
    <location>
        <begin position="506"/>
        <end position="525"/>
    </location>
</feature>
<reference evidence="14" key="2">
    <citation type="submission" date="2021-04" db="EMBL/GenBank/DDBJ databases">
        <authorList>
            <person name="Gilroy R."/>
        </authorList>
    </citation>
    <scope>NUCLEOTIDE SEQUENCE</scope>
    <source>
        <strain evidence="14">CHK172-16539</strain>
    </source>
</reference>
<dbReference type="PIRSF" id="PIRSF004862">
    <property type="entry name" value="FliF"/>
    <property type="match status" value="1"/>
</dbReference>
<protein>
    <recommendedName>
        <fullName evidence="9">Flagellar M-ring protein</fullName>
    </recommendedName>
</protein>
<feature type="compositionally biased region" description="Basic and acidic residues" evidence="10">
    <location>
        <begin position="506"/>
        <end position="518"/>
    </location>
</feature>
<dbReference type="InterPro" id="IPR045851">
    <property type="entry name" value="AMP-bd_C_sf"/>
</dbReference>
<proteinExistence type="inferred from homology"/>
<keyword evidence="8 9" id="KW-0975">Bacterial flagellum</keyword>
<evidence type="ECO:0000256" key="11">
    <source>
        <dbReference type="SAM" id="Phobius"/>
    </source>
</evidence>
<evidence type="ECO:0000256" key="3">
    <source>
        <dbReference type="ARBA" id="ARBA00007971"/>
    </source>
</evidence>
<evidence type="ECO:0000256" key="7">
    <source>
        <dbReference type="ARBA" id="ARBA00023136"/>
    </source>
</evidence>
<dbReference type="GO" id="GO:0005886">
    <property type="term" value="C:plasma membrane"/>
    <property type="evidence" value="ECO:0007669"/>
    <property type="project" value="UniProtKB-SubCell"/>
</dbReference>
<keyword evidence="14" id="KW-0966">Cell projection</keyword>
<feature type="transmembrane region" description="Helical" evidence="11">
    <location>
        <begin position="420"/>
        <end position="444"/>
    </location>
</feature>
<dbReference type="AlphaFoldDB" id="A0A9D2F6T5"/>
<evidence type="ECO:0000259" key="12">
    <source>
        <dbReference type="Pfam" id="PF01514"/>
    </source>
</evidence>
<keyword evidence="6 11" id="KW-1133">Transmembrane helix</keyword>
<organism evidence="14 15">
    <name type="scientific">Candidatus Enterococcus avicola</name>
    <dbReference type="NCBI Taxonomy" id="2838561"/>
    <lineage>
        <taxon>Bacteria</taxon>
        <taxon>Bacillati</taxon>
        <taxon>Bacillota</taxon>
        <taxon>Bacilli</taxon>
        <taxon>Lactobacillales</taxon>
        <taxon>Enterococcaceae</taxon>
        <taxon>Enterococcus</taxon>
    </lineage>
</organism>
<comment type="function">
    <text evidence="9">The M ring may be actively involved in energy transduction.</text>
</comment>
<feature type="domain" description="Flagellar M-ring N-terminal" evidence="12">
    <location>
        <begin position="47"/>
        <end position="218"/>
    </location>
</feature>
<dbReference type="NCBIfam" id="TIGR00206">
    <property type="entry name" value="fliF"/>
    <property type="match status" value="1"/>
</dbReference>
<evidence type="ECO:0000313" key="15">
    <source>
        <dbReference type="Proteomes" id="UP000824063"/>
    </source>
</evidence>
<dbReference type="PANTHER" id="PTHR30046">
    <property type="entry name" value="FLAGELLAR M-RING PROTEIN"/>
    <property type="match status" value="1"/>
</dbReference>
<evidence type="ECO:0000259" key="13">
    <source>
        <dbReference type="Pfam" id="PF08345"/>
    </source>
</evidence>
<comment type="subcellular location">
    <subcellularLocation>
        <location evidence="1 9">Bacterial flagellum basal body</location>
    </subcellularLocation>
    <subcellularLocation>
        <location evidence="2">Cell membrane</location>
        <topology evidence="2">Multi-pass membrane protein</topology>
    </subcellularLocation>
</comment>
<dbReference type="PANTHER" id="PTHR30046:SF0">
    <property type="entry name" value="FLAGELLAR M-RING PROTEIN"/>
    <property type="match status" value="1"/>
</dbReference>
<name>A0A9D2F6T5_9ENTE</name>
<sequence length="541" mass="59965">MMVAKLKDGMEQLKYKWQELSPLIKKTIILFATSAIFIGGFVFYLATKVEYGVLFSDLNSVDAGVITQDLKEKKVPYQLTDNGKTILIPEDSIDEYRIELAVDEKLPDSSSGFELFDDASIMTTDEDRKIMYQRALTGELQRAITSLKGVEKAQVILSTPDEDLFSDSQKEATASIALTVKSQLDTASVQGVVALTVGAVENLKAENVQIVDQNGRVLIESKDEKDMLGNVNDKYMLVKRNYEESLEKKVEHLLEPIYGVGMAKVSINVDLDFDSKESTTTTYANPEIRSENIQASGSGEDIERAQTGQVNDNVSNVTGGKSEGASSYSQIINNELDTETTTVISAPGTVRRMTSSVVVSADIPENIQKELEALISSAVGFDAERGDKIAVQGIDFWKDDVVTEEPKKGNKPMTISLDTLLIYFVVGLGITSILLISVLVYVLLKRRNESREDFIVEEETNSNEADWMSGPEEMEEVVPVIADFNRESVENDEEIKQAIQEAAAEEKIKTQEKKDRQAKQYAGENPEVAAELIKSWLKEIK</sequence>
<feature type="domain" description="Flagellar M-ring C-terminal" evidence="13">
    <location>
        <begin position="254"/>
        <end position="396"/>
    </location>
</feature>
<keyword evidence="14" id="KW-0969">Cilium</keyword>
<feature type="transmembrane region" description="Helical" evidence="11">
    <location>
        <begin position="28"/>
        <end position="46"/>
    </location>
</feature>
<dbReference type="Pfam" id="PF08345">
    <property type="entry name" value="YscJ_FliF_C"/>
    <property type="match status" value="1"/>
</dbReference>
<evidence type="ECO:0000256" key="9">
    <source>
        <dbReference type="PIRNR" id="PIRNR004862"/>
    </source>
</evidence>
<keyword evidence="5 11" id="KW-0812">Transmembrane</keyword>
<dbReference type="Gene3D" id="3.30.300.30">
    <property type="match status" value="1"/>
</dbReference>
<keyword evidence="14" id="KW-0282">Flagellum</keyword>
<evidence type="ECO:0000313" key="14">
    <source>
        <dbReference type="EMBL" id="HIZ52972.1"/>
    </source>
</evidence>
<evidence type="ECO:0000256" key="10">
    <source>
        <dbReference type="SAM" id="MobiDB-lite"/>
    </source>
</evidence>
<evidence type="ECO:0000256" key="5">
    <source>
        <dbReference type="ARBA" id="ARBA00022692"/>
    </source>
</evidence>
<dbReference type="PRINTS" id="PR01009">
    <property type="entry name" value="FLGMRINGFLIF"/>
</dbReference>
<evidence type="ECO:0000256" key="6">
    <source>
        <dbReference type="ARBA" id="ARBA00022989"/>
    </source>
</evidence>
<dbReference type="EMBL" id="DXBN01000084">
    <property type="protein sequence ID" value="HIZ52972.1"/>
    <property type="molecule type" value="Genomic_DNA"/>
</dbReference>
<accession>A0A9D2F6T5</accession>
<dbReference type="InterPro" id="IPR013556">
    <property type="entry name" value="Flag_M-ring_C"/>
</dbReference>
<dbReference type="InterPro" id="IPR043427">
    <property type="entry name" value="YscJ/FliF"/>
</dbReference>